<feature type="repeat" description="Solcar" evidence="8">
    <location>
        <begin position="188"/>
        <end position="275"/>
    </location>
</feature>
<keyword evidence="11" id="KW-1185">Reference proteome</keyword>
<dbReference type="STRING" id="35608.A0A2U1M6H8"/>
<accession>A0A2U1M6H8</accession>
<keyword evidence="3 9" id="KW-0813">Transport</keyword>
<dbReference type="PANTHER" id="PTHR45618">
    <property type="entry name" value="MITOCHONDRIAL DICARBOXYLATE CARRIER-RELATED"/>
    <property type="match status" value="1"/>
</dbReference>
<keyword evidence="5" id="KW-0677">Repeat</keyword>
<dbReference type="EMBL" id="PKPP01006343">
    <property type="protein sequence ID" value="PWA56824.1"/>
    <property type="molecule type" value="Genomic_DNA"/>
</dbReference>
<keyword evidence="7 8" id="KW-0472">Membrane</keyword>
<comment type="similarity">
    <text evidence="2 9">Belongs to the mitochondrial carrier (TC 2.A.29) family.</text>
</comment>
<dbReference type="AlphaFoldDB" id="A0A2U1M6H8"/>
<evidence type="ECO:0000256" key="5">
    <source>
        <dbReference type="ARBA" id="ARBA00022737"/>
    </source>
</evidence>
<keyword evidence="4 8" id="KW-0812">Transmembrane</keyword>
<comment type="subcellular location">
    <subcellularLocation>
        <location evidence="1">Membrane</location>
        <topology evidence="1">Multi-pass membrane protein</topology>
    </subcellularLocation>
</comment>
<dbReference type="Pfam" id="PF00153">
    <property type="entry name" value="Mito_carr"/>
    <property type="match status" value="3"/>
</dbReference>
<comment type="caution">
    <text evidence="10">The sequence shown here is derived from an EMBL/GenBank/DDBJ whole genome shotgun (WGS) entry which is preliminary data.</text>
</comment>
<dbReference type="InterPro" id="IPR050391">
    <property type="entry name" value="Mito_Metabolite_Transporter"/>
</dbReference>
<evidence type="ECO:0000313" key="10">
    <source>
        <dbReference type="EMBL" id="PWA56824.1"/>
    </source>
</evidence>
<evidence type="ECO:0000256" key="9">
    <source>
        <dbReference type="RuleBase" id="RU000488"/>
    </source>
</evidence>
<keyword evidence="6" id="KW-1133">Transmembrane helix</keyword>
<proteinExistence type="inferred from homology"/>
<evidence type="ECO:0000256" key="6">
    <source>
        <dbReference type="ARBA" id="ARBA00022989"/>
    </source>
</evidence>
<name>A0A2U1M6H8_ARTAN</name>
<gene>
    <name evidence="10" type="ORF">CTI12_AA417970</name>
</gene>
<sequence length="279" mass="30815">MGDNKLMDMVLLPNWMPLLNMMDVALYQPFDMVKVTYQLTQQGYESGVAERILKNYGIPGFYKGLSAGLLKEAIYSPTKLGSMMIWNKLTEASDGKPVPLCHTYMGLLTASAIGTFVGCPADLAMIRKQANATLHYKHAFLADEGIFSYWKGAVPTVARSMALELGIIAVYYPSVKFFKEDCGLESSDYLLAADVASLSVAAVCSAPFDYVKTQMQTMQPDAFGKYPYTGPIDCAKKVLKSGGPKQFYRGIGPYIFRSFPQAALTVAILRDLRKVKRQN</sequence>
<protein>
    <submittedName>
        <fullName evidence="10">Mitochondrial dicarboxylate/tricarboxylate transporter DTC</fullName>
    </submittedName>
</protein>
<dbReference type="SUPFAM" id="SSF103506">
    <property type="entry name" value="Mitochondrial carrier"/>
    <property type="match status" value="1"/>
</dbReference>
<feature type="repeat" description="Solcar" evidence="8">
    <location>
        <begin position="98"/>
        <end position="177"/>
    </location>
</feature>
<feature type="repeat" description="Solcar" evidence="8">
    <location>
        <begin position="7"/>
        <end position="89"/>
    </location>
</feature>
<organism evidence="10 11">
    <name type="scientific">Artemisia annua</name>
    <name type="common">Sweet wormwood</name>
    <dbReference type="NCBI Taxonomy" id="35608"/>
    <lineage>
        <taxon>Eukaryota</taxon>
        <taxon>Viridiplantae</taxon>
        <taxon>Streptophyta</taxon>
        <taxon>Embryophyta</taxon>
        <taxon>Tracheophyta</taxon>
        <taxon>Spermatophyta</taxon>
        <taxon>Magnoliopsida</taxon>
        <taxon>eudicotyledons</taxon>
        <taxon>Gunneridae</taxon>
        <taxon>Pentapetalae</taxon>
        <taxon>asterids</taxon>
        <taxon>campanulids</taxon>
        <taxon>Asterales</taxon>
        <taxon>Asteraceae</taxon>
        <taxon>Asteroideae</taxon>
        <taxon>Anthemideae</taxon>
        <taxon>Artemisiinae</taxon>
        <taxon>Artemisia</taxon>
    </lineage>
</organism>
<dbReference type="InterPro" id="IPR018108">
    <property type="entry name" value="MCP_transmembrane"/>
</dbReference>
<dbReference type="PROSITE" id="PS50920">
    <property type="entry name" value="SOLCAR"/>
    <property type="match status" value="3"/>
</dbReference>
<dbReference type="OrthoDB" id="756301at2759"/>
<dbReference type="InterPro" id="IPR023395">
    <property type="entry name" value="MCP_dom_sf"/>
</dbReference>
<reference evidence="10 11" key="1">
    <citation type="journal article" date="2018" name="Mol. Plant">
        <title>The genome of Artemisia annua provides insight into the evolution of Asteraceae family and artemisinin biosynthesis.</title>
        <authorList>
            <person name="Shen Q."/>
            <person name="Zhang L."/>
            <person name="Liao Z."/>
            <person name="Wang S."/>
            <person name="Yan T."/>
            <person name="Shi P."/>
            <person name="Liu M."/>
            <person name="Fu X."/>
            <person name="Pan Q."/>
            <person name="Wang Y."/>
            <person name="Lv Z."/>
            <person name="Lu X."/>
            <person name="Zhang F."/>
            <person name="Jiang W."/>
            <person name="Ma Y."/>
            <person name="Chen M."/>
            <person name="Hao X."/>
            <person name="Li L."/>
            <person name="Tang Y."/>
            <person name="Lv G."/>
            <person name="Zhou Y."/>
            <person name="Sun X."/>
            <person name="Brodelius P.E."/>
            <person name="Rose J.K.C."/>
            <person name="Tang K."/>
        </authorList>
    </citation>
    <scope>NUCLEOTIDE SEQUENCE [LARGE SCALE GENOMIC DNA]</scope>
    <source>
        <strain evidence="11">cv. Huhao1</strain>
        <tissue evidence="10">Leaf</tissue>
    </source>
</reference>
<evidence type="ECO:0000256" key="4">
    <source>
        <dbReference type="ARBA" id="ARBA00022692"/>
    </source>
</evidence>
<evidence type="ECO:0000313" key="11">
    <source>
        <dbReference type="Proteomes" id="UP000245207"/>
    </source>
</evidence>
<evidence type="ECO:0000256" key="1">
    <source>
        <dbReference type="ARBA" id="ARBA00004141"/>
    </source>
</evidence>
<evidence type="ECO:0000256" key="2">
    <source>
        <dbReference type="ARBA" id="ARBA00006375"/>
    </source>
</evidence>
<evidence type="ECO:0000256" key="7">
    <source>
        <dbReference type="ARBA" id="ARBA00023136"/>
    </source>
</evidence>
<evidence type="ECO:0000256" key="3">
    <source>
        <dbReference type="ARBA" id="ARBA00022448"/>
    </source>
</evidence>
<dbReference type="GO" id="GO:0016020">
    <property type="term" value="C:membrane"/>
    <property type="evidence" value="ECO:0007669"/>
    <property type="project" value="UniProtKB-SubCell"/>
</dbReference>
<dbReference type="Proteomes" id="UP000245207">
    <property type="component" value="Unassembled WGS sequence"/>
</dbReference>
<dbReference type="Gene3D" id="1.50.40.10">
    <property type="entry name" value="Mitochondrial carrier domain"/>
    <property type="match status" value="1"/>
</dbReference>
<evidence type="ECO:0000256" key="8">
    <source>
        <dbReference type="PROSITE-ProRule" id="PRU00282"/>
    </source>
</evidence>